<dbReference type="PANTHER" id="PTHR36978:SF4">
    <property type="entry name" value="P-LOOP CONTAINING NUCLEOSIDE TRIPHOSPHATE HYDROLASE PROTEIN"/>
    <property type="match status" value="1"/>
</dbReference>
<dbReference type="EMBL" id="CAMXCT020001466">
    <property type="protein sequence ID" value="CAL1143724.1"/>
    <property type="molecule type" value="Genomic_DNA"/>
</dbReference>
<dbReference type="AlphaFoldDB" id="A0A9P1FUS2"/>
<dbReference type="EMBL" id="CAMXCT030001466">
    <property type="protein sequence ID" value="CAL4777661.1"/>
    <property type="molecule type" value="Genomic_DNA"/>
</dbReference>
<keyword evidence="1" id="KW-0472">Membrane</keyword>
<evidence type="ECO:0008006" key="5">
    <source>
        <dbReference type="Google" id="ProtNLM"/>
    </source>
</evidence>
<feature type="transmembrane region" description="Helical" evidence="1">
    <location>
        <begin position="133"/>
        <end position="159"/>
    </location>
</feature>
<proteinExistence type="predicted"/>
<dbReference type="SUPFAM" id="SSF52540">
    <property type="entry name" value="P-loop containing nucleoside triphosphate hydrolases"/>
    <property type="match status" value="1"/>
</dbReference>
<dbReference type="EMBL" id="CAMXCT010001466">
    <property type="protein sequence ID" value="CAI3990349.1"/>
    <property type="molecule type" value="Genomic_DNA"/>
</dbReference>
<name>A0A9P1FUS2_9DINO</name>
<accession>A0A9P1FUS2</accession>
<reference evidence="3" key="2">
    <citation type="submission" date="2024-04" db="EMBL/GenBank/DDBJ databases">
        <authorList>
            <person name="Chen Y."/>
            <person name="Shah S."/>
            <person name="Dougan E. K."/>
            <person name="Thang M."/>
            <person name="Chan C."/>
        </authorList>
    </citation>
    <scope>NUCLEOTIDE SEQUENCE [LARGE SCALE GENOMIC DNA]</scope>
</reference>
<comment type="caution">
    <text evidence="2">The sequence shown here is derived from an EMBL/GenBank/DDBJ whole genome shotgun (WGS) entry which is preliminary data.</text>
</comment>
<sequence length="163" mass="19183">MEAYPNAKVLLTVRDPEKWYDSAIETIWSWRCTEQHWAARVFENGRKFQAQAQAFHKATMLPGVKRSDREGSIKSFNAWIERVKSTVPPEKLLIYDVKEGWEPLCKFLNKPIPDEEFPYINDKEQMKNELNKILLICYIAQFLRLVAVLGGVWLLVWLLRMLV</sequence>
<gene>
    <name evidence="2" type="ORF">C1SCF055_LOCUS17345</name>
</gene>
<keyword evidence="1" id="KW-1133">Transmembrane helix</keyword>
<keyword evidence="1" id="KW-0812">Transmembrane</keyword>
<reference evidence="2" key="1">
    <citation type="submission" date="2022-10" db="EMBL/GenBank/DDBJ databases">
        <authorList>
            <person name="Chen Y."/>
            <person name="Dougan E. K."/>
            <person name="Chan C."/>
            <person name="Rhodes N."/>
            <person name="Thang M."/>
        </authorList>
    </citation>
    <scope>NUCLEOTIDE SEQUENCE</scope>
</reference>
<keyword evidence="4" id="KW-1185">Reference proteome</keyword>
<dbReference type="Proteomes" id="UP001152797">
    <property type="component" value="Unassembled WGS sequence"/>
</dbReference>
<dbReference type="Gene3D" id="3.40.50.300">
    <property type="entry name" value="P-loop containing nucleotide triphosphate hydrolases"/>
    <property type="match status" value="1"/>
</dbReference>
<evidence type="ECO:0000313" key="4">
    <source>
        <dbReference type="Proteomes" id="UP001152797"/>
    </source>
</evidence>
<dbReference type="PANTHER" id="PTHR36978">
    <property type="entry name" value="P-LOOP CONTAINING NUCLEOTIDE TRIPHOSPHATE HYDROLASE"/>
    <property type="match status" value="1"/>
</dbReference>
<organism evidence="2">
    <name type="scientific">Cladocopium goreaui</name>
    <dbReference type="NCBI Taxonomy" id="2562237"/>
    <lineage>
        <taxon>Eukaryota</taxon>
        <taxon>Sar</taxon>
        <taxon>Alveolata</taxon>
        <taxon>Dinophyceae</taxon>
        <taxon>Suessiales</taxon>
        <taxon>Symbiodiniaceae</taxon>
        <taxon>Cladocopium</taxon>
    </lineage>
</organism>
<evidence type="ECO:0000256" key="1">
    <source>
        <dbReference type="SAM" id="Phobius"/>
    </source>
</evidence>
<dbReference type="InterPro" id="IPR027417">
    <property type="entry name" value="P-loop_NTPase"/>
</dbReference>
<dbReference type="InterPro" id="IPR040632">
    <property type="entry name" value="Sulfotransfer_4"/>
</dbReference>
<protein>
    <recommendedName>
        <fullName evidence="5">Sulfotransferase</fullName>
    </recommendedName>
</protein>
<dbReference type="Pfam" id="PF17784">
    <property type="entry name" value="Sulfotransfer_4"/>
    <property type="match status" value="1"/>
</dbReference>
<dbReference type="OrthoDB" id="272681at2759"/>
<evidence type="ECO:0000313" key="2">
    <source>
        <dbReference type="EMBL" id="CAI3990349.1"/>
    </source>
</evidence>
<evidence type="ECO:0000313" key="3">
    <source>
        <dbReference type="EMBL" id="CAL1143724.1"/>
    </source>
</evidence>